<dbReference type="EMBL" id="SRLE01000006">
    <property type="protein sequence ID" value="TGD74009.1"/>
    <property type="molecule type" value="Genomic_DNA"/>
</dbReference>
<gene>
    <name evidence="1" type="ORF">E4634_07665</name>
</gene>
<evidence type="ECO:0008006" key="3">
    <source>
        <dbReference type="Google" id="ProtNLM"/>
    </source>
</evidence>
<keyword evidence="2" id="KW-1185">Reference proteome</keyword>
<reference evidence="1 2" key="1">
    <citation type="submission" date="2019-04" db="EMBL/GenBank/DDBJ databases">
        <title>Taxonomy of novel Haliea sp. from mangrove soil of West Coast of India.</title>
        <authorList>
            <person name="Verma A."/>
            <person name="Kumar P."/>
            <person name="Krishnamurthi S."/>
        </authorList>
    </citation>
    <scope>NUCLEOTIDE SEQUENCE [LARGE SCALE GENOMIC DNA]</scope>
    <source>
        <strain evidence="1 2">SAOS-164</strain>
    </source>
</reference>
<accession>A0A4Z0M3A1</accession>
<sequence length="151" mass="16521">MSEEQQRRMCVFLPAREGQVWAVPQNCLGEIVTLQDAETAPPPAVTWRGQRVPVIDFGGPDGPRWRDEKTVSGLIAVFLGIREQACDYWGLALRGPGLGVRRLEDAACSDRPEACGEYALAAFEFEGRLYQVPDLPALQAFACEVGRAATA</sequence>
<evidence type="ECO:0000313" key="1">
    <source>
        <dbReference type="EMBL" id="TGD74009.1"/>
    </source>
</evidence>
<organism evidence="1 2">
    <name type="scientific">Mangrovimicrobium sediminis</name>
    <dbReference type="NCBI Taxonomy" id="2562682"/>
    <lineage>
        <taxon>Bacteria</taxon>
        <taxon>Pseudomonadati</taxon>
        <taxon>Pseudomonadota</taxon>
        <taxon>Gammaproteobacteria</taxon>
        <taxon>Cellvibrionales</taxon>
        <taxon>Halieaceae</taxon>
        <taxon>Mangrovimicrobium</taxon>
    </lineage>
</organism>
<proteinExistence type="predicted"/>
<evidence type="ECO:0000313" key="2">
    <source>
        <dbReference type="Proteomes" id="UP000298050"/>
    </source>
</evidence>
<dbReference type="OrthoDB" id="5737150at2"/>
<dbReference type="Proteomes" id="UP000298050">
    <property type="component" value="Unassembled WGS sequence"/>
</dbReference>
<dbReference type="AlphaFoldDB" id="A0A4Z0M3A1"/>
<comment type="caution">
    <text evidence="1">The sequence shown here is derived from an EMBL/GenBank/DDBJ whole genome shotgun (WGS) entry which is preliminary data.</text>
</comment>
<protein>
    <recommendedName>
        <fullName evidence="3">Chemotaxis protein CheW</fullName>
    </recommendedName>
</protein>
<name>A0A4Z0M3A1_9GAMM</name>
<dbReference type="RefSeq" id="WP_135442454.1">
    <property type="nucleotide sequence ID" value="NZ_SRLE01000006.1"/>
</dbReference>